<gene>
    <name evidence="2" type="ORF">SNR37_002536</name>
</gene>
<comment type="caution">
    <text evidence="2">The sequence shown here is derived from an EMBL/GenBank/DDBJ whole genome shotgun (WGS) entry which is preliminary data.</text>
</comment>
<evidence type="ECO:0000313" key="2">
    <source>
        <dbReference type="EMBL" id="MEE1673123.1"/>
    </source>
</evidence>
<dbReference type="RefSeq" id="WP_329774489.1">
    <property type="nucleotide sequence ID" value="NZ_JAYDYW010000004.1"/>
</dbReference>
<dbReference type="Pfam" id="PF08874">
    <property type="entry name" value="DUF1835"/>
    <property type="match status" value="1"/>
</dbReference>
<evidence type="ECO:0000313" key="3">
    <source>
        <dbReference type="Proteomes" id="UP001310248"/>
    </source>
</evidence>
<evidence type="ECO:0000259" key="1">
    <source>
        <dbReference type="Pfam" id="PF08874"/>
    </source>
</evidence>
<proteinExistence type="predicted"/>
<reference evidence="3" key="1">
    <citation type="submission" date="2023-07" db="EMBL/GenBank/DDBJ databases">
        <title>Draft genome sequence of Agarivorans aestuarii strain ZMCS4, a CAZymes producing bacteria isolated from the marine brown algae Clodostephus spongiosus.</title>
        <authorList>
            <person name="Lorente B."/>
            <person name="Cabral C."/>
            <person name="Frias J."/>
            <person name="Faria J."/>
            <person name="Toubarro D."/>
        </authorList>
    </citation>
    <scope>NUCLEOTIDE SEQUENCE [LARGE SCALE GENOMIC DNA]</scope>
    <source>
        <strain evidence="3">ZMCS4</strain>
    </source>
</reference>
<accession>A0ABU7G147</accession>
<organism evidence="2 3">
    <name type="scientific">Agarivorans aestuarii</name>
    <dbReference type="NCBI Taxonomy" id="1563703"/>
    <lineage>
        <taxon>Bacteria</taxon>
        <taxon>Pseudomonadati</taxon>
        <taxon>Pseudomonadota</taxon>
        <taxon>Gammaproteobacteria</taxon>
        <taxon>Alteromonadales</taxon>
        <taxon>Alteromonadaceae</taxon>
        <taxon>Agarivorans</taxon>
    </lineage>
</organism>
<keyword evidence="3" id="KW-1185">Reference proteome</keyword>
<sequence length="370" mass="42478">MQLHITNGDSVGDMLSESQQVQGEILCWRDVLHDGPIIAAEGQAYLKARASFIYETMCLPSPLAAIEISEQQIIEGFAQRQAILDNLNQYNEIVLWFEHDLYDQLQLAECLYHLAKHQDQVKQFYLICIGEHDDVDYFHGLGNLSISQLEVLYLQRQRLSIEQLDLGKTVWQAIAANTPEPLNQLLSKPLTSLPFMANALTRFAQEYPWLDNGLSFTQTLILQSLAEPKTELPILLSNLRQQAQYQGEDLSLAEQRYQQIMDKNEIKLGRLFINLQSIEEAPFLGDIWLTKELHYLSTLSLAYLNIDYQGSESWDMQASYQISEAGLKALQGALAPEEKPKPNFWRGGVHITAENYWCWDKHKRQLVKQH</sequence>
<protein>
    <submittedName>
        <fullName evidence="2">DUF1835 domain-containing protein</fullName>
    </submittedName>
</protein>
<dbReference type="Proteomes" id="UP001310248">
    <property type="component" value="Unassembled WGS sequence"/>
</dbReference>
<feature type="domain" description="DUF1835" evidence="1">
    <location>
        <begin position="3"/>
        <end position="121"/>
    </location>
</feature>
<dbReference type="EMBL" id="JAYDYW010000004">
    <property type="protein sequence ID" value="MEE1673123.1"/>
    <property type="molecule type" value="Genomic_DNA"/>
</dbReference>
<name>A0ABU7G147_9ALTE</name>
<dbReference type="InterPro" id="IPR014973">
    <property type="entry name" value="DUF1835"/>
</dbReference>